<reference evidence="2" key="1">
    <citation type="journal article" date="2023" name="G3 (Bethesda)">
        <title>Genome assembly and association tests identify interacting loci associated with vigor, precocity, and sex in interspecific pistachio rootstocks.</title>
        <authorList>
            <person name="Palmer W."/>
            <person name="Jacygrad E."/>
            <person name="Sagayaradj S."/>
            <person name="Cavanaugh K."/>
            <person name="Han R."/>
            <person name="Bertier L."/>
            <person name="Beede B."/>
            <person name="Kafkas S."/>
            <person name="Golino D."/>
            <person name="Preece J."/>
            <person name="Michelmore R."/>
        </authorList>
    </citation>
    <scope>NUCLEOTIDE SEQUENCE [LARGE SCALE GENOMIC DNA]</scope>
</reference>
<gene>
    <name evidence="1" type="ORF">Pint_16458</name>
</gene>
<dbReference type="EMBL" id="CM047737">
    <property type="protein sequence ID" value="KAJ0049424.1"/>
    <property type="molecule type" value="Genomic_DNA"/>
</dbReference>
<keyword evidence="2" id="KW-1185">Reference proteome</keyword>
<comment type="caution">
    <text evidence="1">The sequence shown here is derived from an EMBL/GenBank/DDBJ whole genome shotgun (WGS) entry which is preliminary data.</text>
</comment>
<evidence type="ECO:0000313" key="2">
    <source>
        <dbReference type="Proteomes" id="UP001163603"/>
    </source>
</evidence>
<evidence type="ECO:0000313" key="1">
    <source>
        <dbReference type="EMBL" id="KAJ0049424.1"/>
    </source>
</evidence>
<proteinExistence type="predicted"/>
<dbReference type="Proteomes" id="UP001163603">
    <property type="component" value="Chromosome 2"/>
</dbReference>
<protein>
    <submittedName>
        <fullName evidence="1">Uncharacterized protein</fullName>
    </submittedName>
</protein>
<accession>A0ACC0ZDD0</accession>
<sequence>MAPVQSLPFIAATSLAMLLLFVLPPAALSQGPATLTPPTITNCASRLLPLSPCAPFVQGTTQSPAQMCCINLKQIYSQQPACLCLLLNGTTLSNMPINSTLALQLPVLCGLEANGSACSDFIKGVPAPAGSQVSFGSNANSTVAASPMRVPVAPTPSMMGLGLGGSTGIMLKAGGELVVVAAVSVILIAIRGV</sequence>
<organism evidence="1 2">
    <name type="scientific">Pistacia integerrima</name>
    <dbReference type="NCBI Taxonomy" id="434235"/>
    <lineage>
        <taxon>Eukaryota</taxon>
        <taxon>Viridiplantae</taxon>
        <taxon>Streptophyta</taxon>
        <taxon>Embryophyta</taxon>
        <taxon>Tracheophyta</taxon>
        <taxon>Spermatophyta</taxon>
        <taxon>Magnoliopsida</taxon>
        <taxon>eudicotyledons</taxon>
        <taxon>Gunneridae</taxon>
        <taxon>Pentapetalae</taxon>
        <taxon>rosids</taxon>
        <taxon>malvids</taxon>
        <taxon>Sapindales</taxon>
        <taxon>Anacardiaceae</taxon>
        <taxon>Pistacia</taxon>
    </lineage>
</organism>
<name>A0ACC0ZDD0_9ROSI</name>